<keyword evidence="1 4" id="KW-0808">Transferase</keyword>
<dbReference type="EMBL" id="FNPF01000008">
    <property type="protein sequence ID" value="SDY45476.1"/>
    <property type="molecule type" value="Genomic_DNA"/>
</dbReference>
<dbReference type="AlphaFoldDB" id="A0A1H3JZW9"/>
<dbReference type="Pfam" id="PF00583">
    <property type="entry name" value="Acetyltransf_1"/>
    <property type="match status" value="1"/>
</dbReference>
<dbReference type="Gene3D" id="3.40.630.30">
    <property type="match status" value="1"/>
</dbReference>
<dbReference type="InterPro" id="IPR016181">
    <property type="entry name" value="Acyl_CoA_acyltransferase"/>
</dbReference>
<dbReference type="STRING" id="321339.SAMN05444340_10885"/>
<reference evidence="4 5" key="1">
    <citation type="submission" date="2016-10" db="EMBL/GenBank/DDBJ databases">
        <authorList>
            <person name="de Groot N.N."/>
        </authorList>
    </citation>
    <scope>NUCLEOTIDE SEQUENCE [LARGE SCALE GENOMIC DNA]</scope>
    <source>
        <strain evidence="4 5">DSM 26880</strain>
    </source>
</reference>
<evidence type="ECO:0000256" key="2">
    <source>
        <dbReference type="ARBA" id="ARBA00023315"/>
    </source>
</evidence>
<feature type="domain" description="N-acetyltransferase" evidence="3">
    <location>
        <begin position="1"/>
        <end position="160"/>
    </location>
</feature>
<sequence>MTIRPARPEDAEAIVAIWNAVIDGTAVTFTTELKTPSGIAADIAARGPAFQVAEDRGRVLGFATYFPFRGGPGYAFTKEHSIQLAPEARGRGLGRALMVALEDTARAERVHSLWAGVSGENPGGVAFHAAPGFVEVARLPQVGRKFDRWMDLVLMQKFLSPPR</sequence>
<gene>
    <name evidence="4" type="ORF">SAMN05444340_10885</name>
</gene>
<organism evidence="4 5">
    <name type="scientific">Citreimonas salinaria</name>
    <dbReference type="NCBI Taxonomy" id="321339"/>
    <lineage>
        <taxon>Bacteria</taxon>
        <taxon>Pseudomonadati</taxon>
        <taxon>Pseudomonadota</taxon>
        <taxon>Alphaproteobacteria</taxon>
        <taxon>Rhodobacterales</taxon>
        <taxon>Roseobacteraceae</taxon>
        <taxon>Citreimonas</taxon>
    </lineage>
</organism>
<protein>
    <submittedName>
        <fullName evidence="4">Phosphinothricin acetyltransferase</fullName>
    </submittedName>
</protein>
<proteinExistence type="predicted"/>
<evidence type="ECO:0000313" key="4">
    <source>
        <dbReference type="EMBL" id="SDY45476.1"/>
    </source>
</evidence>
<keyword evidence="2" id="KW-0012">Acyltransferase</keyword>
<dbReference type="OrthoDB" id="5459937at2"/>
<keyword evidence="5" id="KW-1185">Reference proteome</keyword>
<dbReference type="RefSeq" id="WP_089883435.1">
    <property type="nucleotide sequence ID" value="NZ_FNPF01000008.1"/>
</dbReference>
<dbReference type="GO" id="GO:0016747">
    <property type="term" value="F:acyltransferase activity, transferring groups other than amino-acyl groups"/>
    <property type="evidence" value="ECO:0007669"/>
    <property type="project" value="InterPro"/>
</dbReference>
<dbReference type="PANTHER" id="PTHR43072">
    <property type="entry name" value="N-ACETYLTRANSFERASE"/>
    <property type="match status" value="1"/>
</dbReference>
<dbReference type="CDD" id="cd04301">
    <property type="entry name" value="NAT_SF"/>
    <property type="match status" value="1"/>
</dbReference>
<dbReference type="InterPro" id="IPR000182">
    <property type="entry name" value="GNAT_dom"/>
</dbReference>
<evidence type="ECO:0000313" key="5">
    <source>
        <dbReference type="Proteomes" id="UP000199286"/>
    </source>
</evidence>
<dbReference type="PANTHER" id="PTHR43072:SF23">
    <property type="entry name" value="UPF0039 PROTEIN C11D3.02C"/>
    <property type="match status" value="1"/>
</dbReference>
<dbReference type="SUPFAM" id="SSF55729">
    <property type="entry name" value="Acyl-CoA N-acyltransferases (Nat)"/>
    <property type="match status" value="1"/>
</dbReference>
<accession>A0A1H3JZW9</accession>
<dbReference type="PROSITE" id="PS51186">
    <property type="entry name" value="GNAT"/>
    <property type="match status" value="1"/>
</dbReference>
<evidence type="ECO:0000259" key="3">
    <source>
        <dbReference type="PROSITE" id="PS51186"/>
    </source>
</evidence>
<dbReference type="Proteomes" id="UP000199286">
    <property type="component" value="Unassembled WGS sequence"/>
</dbReference>
<name>A0A1H3JZW9_9RHOB</name>
<evidence type="ECO:0000256" key="1">
    <source>
        <dbReference type="ARBA" id="ARBA00022679"/>
    </source>
</evidence>